<protein>
    <recommendedName>
        <fullName evidence="3">SMI1 / KNR4 family (SUKH-1)</fullName>
    </recommendedName>
</protein>
<evidence type="ECO:0000313" key="2">
    <source>
        <dbReference type="Proteomes" id="UP000182771"/>
    </source>
</evidence>
<evidence type="ECO:0000313" key="1">
    <source>
        <dbReference type="EMBL" id="SDW68013.1"/>
    </source>
</evidence>
<accession>A0A1H2VI89</accession>
<dbReference type="RefSeq" id="WP_016420546.1">
    <property type="nucleotide sequence ID" value="NZ_FNND01000003.1"/>
</dbReference>
<keyword evidence="2" id="KW-1185">Reference proteome</keyword>
<sequence>MKNILLQQLGNALPEGMQIPEELRQLYQWIEDNGYYEDRDGVRYGYLYPQDKLRESWKEDEREGGTDISFYVAKPSEREELLEISFGKHKEETAQRLLSFAQSGGDGSECALWLDDEGRTQIVHIGSGSGSMMTCILVKNALDFLRLLAIGYDEICWDEYYSLPPNSDKNEMFVHPNTQYQEWVQNTFHTTIPKIGLEVVNPHSMDDEVTDDPFLNWFYEMTDE</sequence>
<proteinExistence type="predicted"/>
<dbReference type="EMBL" id="FNND01000003">
    <property type="protein sequence ID" value="SDW68013.1"/>
    <property type="molecule type" value="Genomic_DNA"/>
</dbReference>
<comment type="caution">
    <text evidence="1">The sequence shown here is derived from an EMBL/GenBank/DDBJ whole genome shotgun (WGS) entry which is preliminary data.</text>
</comment>
<gene>
    <name evidence="1" type="ORF">SAMN05444420_103191</name>
</gene>
<dbReference type="OrthoDB" id="9816539at2"/>
<reference evidence="1 2" key="1">
    <citation type="submission" date="2016-10" db="EMBL/GenBank/DDBJ databases">
        <authorList>
            <person name="Varghese N."/>
            <person name="Submissions S."/>
        </authorList>
    </citation>
    <scope>NUCLEOTIDE SEQUENCE [LARGE SCALE GENOMIC DNA]</scope>
    <source>
        <strain evidence="1 2">DSM 11449</strain>
    </source>
</reference>
<evidence type="ECO:0008006" key="3">
    <source>
        <dbReference type="Google" id="ProtNLM"/>
    </source>
</evidence>
<dbReference type="AlphaFoldDB" id="A0A1H2VI89"/>
<dbReference type="GeneID" id="85016877"/>
<organism evidence="1 2">
    <name type="scientific">Capnocytophaga granulosa</name>
    <dbReference type="NCBI Taxonomy" id="45242"/>
    <lineage>
        <taxon>Bacteria</taxon>
        <taxon>Pseudomonadati</taxon>
        <taxon>Bacteroidota</taxon>
        <taxon>Flavobacteriia</taxon>
        <taxon>Flavobacteriales</taxon>
        <taxon>Flavobacteriaceae</taxon>
        <taxon>Capnocytophaga</taxon>
    </lineage>
</organism>
<name>A0A1H2VI89_9FLAO</name>
<dbReference type="Proteomes" id="UP000182771">
    <property type="component" value="Unassembled WGS sequence"/>
</dbReference>